<keyword evidence="1" id="KW-1133">Transmembrane helix</keyword>
<dbReference type="AlphaFoldDB" id="A0A922I9U0"/>
<sequence>MYAAMLIVDKISHFFSLLILQFYLVFFLLIITCELSILLNSIDSQHISGIVNDEIKMMMMNEKNKCYLFFGFEEKFQDCREKNSNQSQTVQLTSLLCSASQ</sequence>
<protein>
    <submittedName>
        <fullName evidence="2">Uncharacterized protein</fullName>
    </submittedName>
</protein>
<comment type="caution">
    <text evidence="2">The sequence shown here is derived from an EMBL/GenBank/DDBJ whole genome shotgun (WGS) entry which is preliminary data.</text>
</comment>
<evidence type="ECO:0000256" key="1">
    <source>
        <dbReference type="SAM" id="Phobius"/>
    </source>
</evidence>
<reference evidence="2" key="1">
    <citation type="submission" date="2013-05" db="EMBL/GenBank/DDBJ databases">
        <authorList>
            <person name="Yim A.K.Y."/>
            <person name="Chan T.F."/>
            <person name="Ji K.M."/>
            <person name="Liu X.Y."/>
            <person name="Zhou J.W."/>
            <person name="Li R.Q."/>
            <person name="Yang K.Y."/>
            <person name="Li J."/>
            <person name="Li M."/>
            <person name="Law P.T.W."/>
            <person name="Wu Y.L."/>
            <person name="Cai Z.L."/>
            <person name="Qin H."/>
            <person name="Bao Y."/>
            <person name="Leung R.K.K."/>
            <person name="Ng P.K.S."/>
            <person name="Zou J."/>
            <person name="Zhong X.J."/>
            <person name="Ran P.X."/>
            <person name="Zhong N.S."/>
            <person name="Liu Z.G."/>
            <person name="Tsui S.K.W."/>
        </authorList>
    </citation>
    <scope>NUCLEOTIDE SEQUENCE</scope>
    <source>
        <strain evidence="2">Derf</strain>
        <tissue evidence="2">Whole organism</tissue>
    </source>
</reference>
<proteinExistence type="predicted"/>
<evidence type="ECO:0000313" key="2">
    <source>
        <dbReference type="EMBL" id="KAH9527584.1"/>
    </source>
</evidence>
<reference evidence="2" key="2">
    <citation type="journal article" date="2022" name="Res Sq">
        <title>Comparative Genomics Reveals Insights into the Divergent Evolution of Astigmatic Mites and Household Pest Adaptations.</title>
        <authorList>
            <person name="Xiong Q."/>
            <person name="Wan A.T.-Y."/>
            <person name="Liu X.-Y."/>
            <person name="Fung C.S.-H."/>
            <person name="Xiao X."/>
            <person name="Malainual N."/>
            <person name="Hou J."/>
            <person name="Wang L."/>
            <person name="Wang M."/>
            <person name="Yang K."/>
            <person name="Cui Y."/>
            <person name="Leung E."/>
            <person name="Nong W."/>
            <person name="Shin S.-K."/>
            <person name="Au S."/>
            <person name="Jeong K.Y."/>
            <person name="Chew F.T."/>
            <person name="Hui J."/>
            <person name="Leung T.F."/>
            <person name="Tungtrongchitr A."/>
            <person name="Zhong N."/>
            <person name="Liu Z."/>
            <person name="Tsui S."/>
        </authorList>
    </citation>
    <scope>NUCLEOTIDE SEQUENCE</scope>
    <source>
        <strain evidence="2">Derf</strain>
        <tissue evidence="2">Whole organism</tissue>
    </source>
</reference>
<dbReference type="EMBL" id="ASGP02000001">
    <property type="protein sequence ID" value="KAH9527584.1"/>
    <property type="molecule type" value="Genomic_DNA"/>
</dbReference>
<organism evidence="2 3">
    <name type="scientific">Dermatophagoides farinae</name>
    <name type="common">American house dust mite</name>
    <dbReference type="NCBI Taxonomy" id="6954"/>
    <lineage>
        <taxon>Eukaryota</taxon>
        <taxon>Metazoa</taxon>
        <taxon>Ecdysozoa</taxon>
        <taxon>Arthropoda</taxon>
        <taxon>Chelicerata</taxon>
        <taxon>Arachnida</taxon>
        <taxon>Acari</taxon>
        <taxon>Acariformes</taxon>
        <taxon>Sarcoptiformes</taxon>
        <taxon>Astigmata</taxon>
        <taxon>Psoroptidia</taxon>
        <taxon>Analgoidea</taxon>
        <taxon>Pyroglyphidae</taxon>
        <taxon>Dermatophagoidinae</taxon>
        <taxon>Dermatophagoides</taxon>
    </lineage>
</organism>
<accession>A0A922I9U0</accession>
<name>A0A922I9U0_DERFA</name>
<evidence type="ECO:0000313" key="3">
    <source>
        <dbReference type="Proteomes" id="UP000790347"/>
    </source>
</evidence>
<gene>
    <name evidence="2" type="ORF">DERF_001591</name>
</gene>
<keyword evidence="1" id="KW-0812">Transmembrane</keyword>
<dbReference type="Proteomes" id="UP000790347">
    <property type="component" value="Unassembled WGS sequence"/>
</dbReference>
<feature type="transmembrane region" description="Helical" evidence="1">
    <location>
        <begin position="14"/>
        <end position="39"/>
    </location>
</feature>
<keyword evidence="3" id="KW-1185">Reference proteome</keyword>
<keyword evidence="1" id="KW-0472">Membrane</keyword>